<feature type="region of interest" description="Disordered" evidence="1">
    <location>
        <begin position="142"/>
        <end position="199"/>
    </location>
</feature>
<dbReference type="EMBL" id="JAEPRB010000153">
    <property type="protein sequence ID" value="KAG2220080.1"/>
    <property type="molecule type" value="Genomic_DNA"/>
</dbReference>
<feature type="compositionally biased region" description="Polar residues" evidence="1">
    <location>
        <begin position="283"/>
        <end position="304"/>
    </location>
</feature>
<dbReference type="AlphaFoldDB" id="A0A8H7S0Q0"/>
<feature type="region of interest" description="Disordered" evidence="1">
    <location>
        <begin position="349"/>
        <end position="434"/>
    </location>
</feature>
<accession>A0A8H7S0Q0</accession>
<evidence type="ECO:0000313" key="2">
    <source>
        <dbReference type="EMBL" id="KAG2220080.1"/>
    </source>
</evidence>
<sequence>MQSYAEVYQRYFDPDRFAPGSPKTAQKELPRASAYEALVSLKQKYYHDAKKPLDVNDLPTSAPLFDNDELLNRAEQITSDWTHQHPENMPTATKSSVLSGAAVAPSATAAAATAPSESIQDETRRQAQNLWKLWTKNHINQQQQTAAALGDPSTTNKQAPRRASDSVAAVSPNPDGSLGHNTGDYPLHRSSVPSTAQQQNMALGRQSISMYDTDDSEVPEQPTDLNVPHQTAPSNPPVPAPAPIDDQANTGQQAKPVASERPIDQQQQPVDNKDLGNLDQSDDTVMTNQQQPDGKIQGTATEDNAQVAPADDEIQDISSVNNKGPSDTTATAVGAGVATTAAAGTAIAATGGAGNENNDKIEVSSSLKPVISGGGRTLTPQVSFAENDEQPKKEENTVRNTGGTKNHIAEQSELYHNGGLTGTQPVGKIDLKNL</sequence>
<reference evidence="2 3" key="1">
    <citation type="submission" date="2020-12" db="EMBL/GenBank/DDBJ databases">
        <title>Metabolic potential, ecology and presence of endohyphal bacteria is reflected in genomic diversity of Mucoromycotina.</title>
        <authorList>
            <person name="Muszewska A."/>
            <person name="Okrasinska A."/>
            <person name="Steczkiewicz K."/>
            <person name="Drgas O."/>
            <person name="Orlowska M."/>
            <person name="Perlinska-Lenart U."/>
            <person name="Aleksandrzak-Piekarczyk T."/>
            <person name="Szatraj K."/>
            <person name="Zielenkiewicz U."/>
            <person name="Pilsyk S."/>
            <person name="Malc E."/>
            <person name="Mieczkowski P."/>
            <person name="Kruszewska J.S."/>
            <person name="Biernat P."/>
            <person name="Pawlowska J."/>
        </authorList>
    </citation>
    <scope>NUCLEOTIDE SEQUENCE [LARGE SCALE GENOMIC DNA]</scope>
    <source>
        <strain evidence="2 3">CBS 142.35</strain>
    </source>
</reference>
<feature type="compositionally biased region" description="Polar residues" evidence="1">
    <location>
        <begin position="142"/>
        <end position="158"/>
    </location>
</feature>
<evidence type="ECO:0000256" key="1">
    <source>
        <dbReference type="SAM" id="MobiDB-lite"/>
    </source>
</evidence>
<feature type="region of interest" description="Disordered" evidence="1">
    <location>
        <begin position="212"/>
        <end position="331"/>
    </location>
</feature>
<keyword evidence="3" id="KW-1185">Reference proteome</keyword>
<proteinExistence type="predicted"/>
<dbReference type="Proteomes" id="UP000646827">
    <property type="component" value="Unassembled WGS sequence"/>
</dbReference>
<gene>
    <name evidence="2" type="ORF">INT45_007324</name>
</gene>
<dbReference type="OrthoDB" id="2264036at2759"/>
<feature type="region of interest" description="Disordered" evidence="1">
    <location>
        <begin position="81"/>
        <end position="100"/>
    </location>
</feature>
<evidence type="ECO:0000313" key="3">
    <source>
        <dbReference type="Proteomes" id="UP000646827"/>
    </source>
</evidence>
<comment type="caution">
    <text evidence="2">The sequence shown here is derived from an EMBL/GenBank/DDBJ whole genome shotgun (WGS) entry which is preliminary data.</text>
</comment>
<protein>
    <submittedName>
        <fullName evidence="2">Uncharacterized protein</fullName>
    </submittedName>
</protein>
<organism evidence="2 3">
    <name type="scientific">Circinella minor</name>
    <dbReference type="NCBI Taxonomy" id="1195481"/>
    <lineage>
        <taxon>Eukaryota</taxon>
        <taxon>Fungi</taxon>
        <taxon>Fungi incertae sedis</taxon>
        <taxon>Mucoromycota</taxon>
        <taxon>Mucoromycotina</taxon>
        <taxon>Mucoromycetes</taxon>
        <taxon>Mucorales</taxon>
        <taxon>Lichtheimiaceae</taxon>
        <taxon>Circinella</taxon>
    </lineage>
</organism>
<feature type="compositionally biased region" description="Polar residues" evidence="1">
    <location>
        <begin position="316"/>
        <end position="327"/>
    </location>
</feature>
<name>A0A8H7S0Q0_9FUNG</name>